<proteinExistence type="predicted"/>
<dbReference type="AlphaFoldDB" id="A0A2U8DXI0"/>
<dbReference type="Gene3D" id="2.10.109.10">
    <property type="entry name" value="Umud Fragment, subunit A"/>
    <property type="match status" value="1"/>
</dbReference>
<dbReference type="Pfam" id="PF01381">
    <property type="entry name" value="HTH_3"/>
    <property type="match status" value="1"/>
</dbReference>
<dbReference type="Pfam" id="PF00717">
    <property type="entry name" value="Peptidase_S24"/>
    <property type="match status" value="1"/>
</dbReference>
<gene>
    <name evidence="3" type="ORF">B9W14_24105</name>
</gene>
<keyword evidence="1 3" id="KW-0238">DNA-binding</keyword>
<dbReference type="SUPFAM" id="SSF47413">
    <property type="entry name" value="lambda repressor-like DNA-binding domains"/>
    <property type="match status" value="1"/>
</dbReference>
<dbReference type="InterPro" id="IPR015927">
    <property type="entry name" value="Peptidase_S24_S26A/B/C"/>
</dbReference>
<dbReference type="RefSeq" id="WP_032078405.1">
    <property type="nucleotide sequence ID" value="NZ_CP020953.1"/>
</dbReference>
<dbReference type="PANTHER" id="PTHR46558">
    <property type="entry name" value="TRACRIPTIONAL REGULATORY PROTEIN-RELATED-RELATED"/>
    <property type="match status" value="1"/>
</dbReference>
<dbReference type="PANTHER" id="PTHR46558:SF3">
    <property type="entry name" value="TRANSCRIPTIONAL REGULATOR"/>
    <property type="match status" value="1"/>
</dbReference>
<evidence type="ECO:0000313" key="4">
    <source>
        <dbReference type="Proteomes" id="UP000244910"/>
    </source>
</evidence>
<protein>
    <submittedName>
        <fullName evidence="3">DNA-binding protein</fullName>
    </submittedName>
</protein>
<dbReference type="CDD" id="cd00093">
    <property type="entry name" value="HTH_XRE"/>
    <property type="match status" value="1"/>
</dbReference>
<dbReference type="InterPro" id="IPR036286">
    <property type="entry name" value="LexA/Signal_pep-like_sf"/>
</dbReference>
<keyword evidence="4" id="KW-1185">Reference proteome</keyword>
<name>A0A2U8DXI0_9CLOT</name>
<dbReference type="SUPFAM" id="SSF51306">
    <property type="entry name" value="LexA/Signal peptidase"/>
    <property type="match status" value="1"/>
</dbReference>
<reference evidence="4" key="1">
    <citation type="submission" date="2017-04" db="EMBL/GenBank/DDBJ databases">
        <authorList>
            <person name="Song Y."/>
            <person name="Cho B.-K."/>
        </authorList>
    </citation>
    <scope>NUCLEOTIDE SEQUENCE [LARGE SCALE GENOMIC DNA]</scope>
    <source>
        <strain evidence="4">SL1</strain>
    </source>
</reference>
<dbReference type="GO" id="GO:0003677">
    <property type="term" value="F:DNA binding"/>
    <property type="evidence" value="ECO:0007669"/>
    <property type="project" value="UniProtKB-KW"/>
</dbReference>
<evidence type="ECO:0000313" key="3">
    <source>
        <dbReference type="EMBL" id="AWI07418.1"/>
    </source>
</evidence>
<dbReference type="InterPro" id="IPR010982">
    <property type="entry name" value="Lambda_DNA-bd_dom_sf"/>
</dbReference>
<organism evidence="3 4">
    <name type="scientific">Clostridium drakei</name>
    <dbReference type="NCBI Taxonomy" id="332101"/>
    <lineage>
        <taxon>Bacteria</taxon>
        <taxon>Bacillati</taxon>
        <taxon>Bacillota</taxon>
        <taxon>Clostridia</taxon>
        <taxon>Eubacteriales</taxon>
        <taxon>Clostridiaceae</taxon>
        <taxon>Clostridium</taxon>
    </lineage>
</organism>
<sequence length="222" mass="25514">MSRVGEKIKNIRDSIGMSQKQLGKKLGVNESFINEVENGRKIINQNLIDRISKVLGKDINDITMSFEEQVFQEEKDKKYPVTPKKEAVKDVWNEAFGSVLKNIPIYRYDLQKAISFKQLPLINNKVEGYSQDKVFYVQIEDDDMLGFRISKGDLAFAHTTHEVENNSICLVEHGSKRVIRQIKRLDNNKVLLISNKGSFRSETAEIKEINIIAKLDSVEIRL</sequence>
<feature type="domain" description="HTH cro/C1-type" evidence="2">
    <location>
        <begin position="8"/>
        <end position="62"/>
    </location>
</feature>
<dbReference type="Proteomes" id="UP000244910">
    <property type="component" value="Chromosome"/>
</dbReference>
<evidence type="ECO:0000256" key="1">
    <source>
        <dbReference type="ARBA" id="ARBA00023125"/>
    </source>
</evidence>
<dbReference type="EMBL" id="CP020953">
    <property type="protein sequence ID" value="AWI07418.1"/>
    <property type="molecule type" value="Genomic_DNA"/>
</dbReference>
<dbReference type="InterPro" id="IPR001387">
    <property type="entry name" value="Cro/C1-type_HTH"/>
</dbReference>
<dbReference type="PROSITE" id="PS50943">
    <property type="entry name" value="HTH_CROC1"/>
    <property type="match status" value="1"/>
</dbReference>
<dbReference type="OrthoDB" id="14949at2"/>
<dbReference type="SMART" id="SM00530">
    <property type="entry name" value="HTH_XRE"/>
    <property type="match status" value="1"/>
</dbReference>
<dbReference type="KEGG" id="cdrk:B9W14_24105"/>
<dbReference type="Gene3D" id="1.10.260.40">
    <property type="entry name" value="lambda repressor-like DNA-binding domains"/>
    <property type="match status" value="1"/>
</dbReference>
<evidence type="ECO:0000259" key="2">
    <source>
        <dbReference type="PROSITE" id="PS50943"/>
    </source>
</evidence>
<accession>A0A2U8DXI0</accession>